<reference evidence="1 2" key="1">
    <citation type="submission" date="2014-12" db="EMBL/GenBank/DDBJ databases">
        <title>Draft genome sequence of Cohnella kolymensis strain B-2846.</title>
        <authorList>
            <person name="Karlyshev A.V."/>
            <person name="Kudryashova E.B."/>
        </authorList>
    </citation>
    <scope>NUCLEOTIDE SEQUENCE [LARGE SCALE GENOMIC DNA]</scope>
    <source>
        <strain evidence="1 2">VKM B-2846</strain>
    </source>
</reference>
<gene>
    <name evidence="1" type="ORF">SD71_03350</name>
</gene>
<comment type="caution">
    <text evidence="1">The sequence shown here is derived from an EMBL/GenBank/DDBJ whole genome shotgun (WGS) entry which is preliminary data.</text>
</comment>
<accession>A0ABR5ABA6</accession>
<dbReference type="Proteomes" id="UP000054526">
    <property type="component" value="Unassembled WGS sequence"/>
</dbReference>
<proteinExistence type="predicted"/>
<keyword evidence="2" id="KW-1185">Reference proteome</keyword>
<organism evidence="1 2">
    <name type="scientific">Cohnella kolymensis</name>
    <dbReference type="NCBI Taxonomy" id="1590652"/>
    <lineage>
        <taxon>Bacteria</taxon>
        <taxon>Bacillati</taxon>
        <taxon>Bacillota</taxon>
        <taxon>Bacilli</taxon>
        <taxon>Bacillales</taxon>
        <taxon>Paenibacillaceae</taxon>
        <taxon>Cohnella</taxon>
    </lineage>
</organism>
<sequence length="230" mass="27706">MWEECVAELESKKKSDSHHSYFVEHAALLRYRLIQNFDDSDIAAEFLAKNLKYPEFRRVAISDALAEQRYEEALQLTEEGERLDTRNGFPGLVNEWKKLRYEVYRLTYRIDMQRQLAEELALDGEYSYYQSLQELYDTQEWPAVRDRILTELEKGGRGWHAHDLYTNLLIEEKETARLLRYVQKHHRSVSEYYPHLVLIFLTRYMPFLNSLWKRRRLTHLIARNIKKSAK</sequence>
<name>A0ABR5ABA6_9BACL</name>
<evidence type="ECO:0000313" key="1">
    <source>
        <dbReference type="EMBL" id="KIL37647.1"/>
    </source>
</evidence>
<dbReference type="EMBL" id="JXAL01000001">
    <property type="protein sequence ID" value="KIL37647.1"/>
    <property type="molecule type" value="Genomic_DNA"/>
</dbReference>
<protein>
    <submittedName>
        <fullName evidence="1">Uncharacterized protein</fullName>
    </submittedName>
</protein>
<evidence type="ECO:0000313" key="2">
    <source>
        <dbReference type="Proteomes" id="UP000054526"/>
    </source>
</evidence>